<keyword evidence="4" id="KW-1185">Reference proteome</keyword>
<reference evidence="4" key="1">
    <citation type="journal article" date="2020" name="Syst. Appl. Microbiol.">
        <title>Streptomyces alkaliterrae sp. nov., isolated from an alkaline soil, and emended descriptions of Streptomyces alkaliphilus, Streptomyces calidiresistens and Streptomyces durbertensis.</title>
        <authorList>
            <person name="Swiecimska M."/>
            <person name="Golinska P."/>
            <person name="Nouioui I."/>
            <person name="Wypij M."/>
            <person name="Rai M."/>
            <person name="Sangal V."/>
            <person name="Goodfellow M."/>
        </authorList>
    </citation>
    <scope>NUCLEOTIDE SEQUENCE [LARGE SCALE GENOMIC DNA]</scope>
    <source>
        <strain evidence="4">DSM 104538</strain>
    </source>
</reference>
<proteinExistence type="predicted"/>
<protein>
    <submittedName>
        <fullName evidence="3">DUF4350 domain-containing protein</fullName>
    </submittedName>
</protein>
<accession>A0ABR6EG79</accession>
<evidence type="ECO:0000313" key="4">
    <source>
        <dbReference type="Proteomes" id="UP000766698"/>
    </source>
</evidence>
<feature type="compositionally biased region" description="Basic and acidic residues" evidence="1">
    <location>
        <begin position="425"/>
        <end position="435"/>
    </location>
</feature>
<evidence type="ECO:0000259" key="2">
    <source>
        <dbReference type="Pfam" id="PF14258"/>
    </source>
</evidence>
<comment type="caution">
    <text evidence="3">The sequence shown here is derived from an EMBL/GenBank/DDBJ whole genome shotgun (WGS) entry which is preliminary data.</text>
</comment>
<gene>
    <name evidence="3" type="ORF">GL263_12330</name>
</gene>
<feature type="compositionally biased region" description="Low complexity" evidence="1">
    <location>
        <begin position="386"/>
        <end position="395"/>
    </location>
</feature>
<dbReference type="EMBL" id="WMLF01000146">
    <property type="protein sequence ID" value="MBB1244340.1"/>
    <property type="molecule type" value="Genomic_DNA"/>
</dbReference>
<dbReference type="InterPro" id="IPR025646">
    <property type="entry name" value="DUF4350"/>
</dbReference>
<feature type="domain" description="DUF4350" evidence="2">
    <location>
        <begin position="44"/>
        <end position="219"/>
    </location>
</feature>
<evidence type="ECO:0000256" key="1">
    <source>
        <dbReference type="SAM" id="MobiDB-lite"/>
    </source>
</evidence>
<name>A0ABR6EG79_9ACTN</name>
<organism evidence="3 4">
    <name type="scientific">Streptomyces durbertensis</name>
    <dbReference type="NCBI Taxonomy" id="2448886"/>
    <lineage>
        <taxon>Bacteria</taxon>
        <taxon>Bacillati</taxon>
        <taxon>Actinomycetota</taxon>
        <taxon>Actinomycetes</taxon>
        <taxon>Kitasatosporales</taxon>
        <taxon>Streptomycetaceae</taxon>
        <taxon>Streptomyces</taxon>
    </lineage>
</organism>
<feature type="region of interest" description="Disordered" evidence="1">
    <location>
        <begin position="386"/>
        <end position="435"/>
    </location>
</feature>
<evidence type="ECO:0000313" key="3">
    <source>
        <dbReference type="EMBL" id="MBB1244340.1"/>
    </source>
</evidence>
<dbReference type="Proteomes" id="UP000766698">
    <property type="component" value="Unassembled WGS sequence"/>
</dbReference>
<sequence>MGPTPGQRLRRARGLVIGVVILLLAGTALALLRSGEQRGLLDPRSAEPRGSRATAELLKERGVELTVVTTTAEASAPAGPDTTLLVTRPDLLGPGQLTTLRSATSGRGGRLVLLGADQDATRTLAPGTRPVGQAPVEAREPDCDADFARRAGGAELGGHTYAVSAEGATSCYPHDGLPSLVLQPDRTGPGDTVLLGTPEPLYNNRLAEAGNASLVLQLLGSRDHLVWYLPSLADPAADREEEQSLLDLLPAGWRFGALQLALAVVLTALWRARRLGPLVHEDLPVAVHASETAEGRARLYHQTRARDRAADSLRHAARTRLAGLLSVSPGDAHTPEVLLSSLDTRLRATDNAVDALPLLFGRAPLDDAALVRLADGLDDLERRVNPAPQQAHQPPADGPGSDQRRHARRDSDRPTTARAATDPSTPDRADKDGLS</sequence>
<dbReference type="Pfam" id="PF14258">
    <property type="entry name" value="DUF4350"/>
    <property type="match status" value="1"/>
</dbReference>